<reference evidence="5" key="1">
    <citation type="submission" date="2016-06" db="UniProtKB">
        <authorList>
            <consortium name="WormBaseParasite"/>
        </authorList>
    </citation>
    <scope>IDENTIFICATION</scope>
</reference>
<evidence type="ECO:0000313" key="4">
    <source>
        <dbReference type="Proteomes" id="UP000279833"/>
    </source>
</evidence>
<dbReference type="PANTHER" id="PTHR10202">
    <property type="entry name" value="PRESENILIN"/>
    <property type="match status" value="1"/>
</dbReference>
<sequence>MTTNQSSSQPIGQSNKSPREHSHGGLPTSSSAPRSRLPGHNHSSRESLDSINPDQMLYYGAKQIISLFIPVTVCMLFVVAVASTVDFYGHTDQYLLYTPFHTPDADIGTQTWQTIANTLIFMSVVVVMTCVLVLLFKYQCYKVRHEYFHTKLSINSHNILRCETNIKMIYLNIGHLKYDSIDYKLVK</sequence>
<protein>
    <submittedName>
        <fullName evidence="5">Neur_chan_memb domain-containing protein</fullName>
    </submittedName>
</protein>
<name>A0A183JKT4_9TREM</name>
<feature type="transmembrane region" description="Helical" evidence="2">
    <location>
        <begin position="115"/>
        <end position="136"/>
    </location>
</feature>
<gene>
    <name evidence="3" type="ORF">SCUD_LOCUS3315</name>
</gene>
<accession>A0A183JKT4</accession>
<evidence type="ECO:0000256" key="2">
    <source>
        <dbReference type="SAM" id="Phobius"/>
    </source>
</evidence>
<dbReference type="GO" id="GO:0016485">
    <property type="term" value="P:protein processing"/>
    <property type="evidence" value="ECO:0007669"/>
    <property type="project" value="InterPro"/>
</dbReference>
<dbReference type="PANTHER" id="PTHR10202:SF13">
    <property type="entry name" value="PRESENILIN HOMOLOG"/>
    <property type="match status" value="1"/>
</dbReference>
<dbReference type="InterPro" id="IPR001108">
    <property type="entry name" value="Peptidase_A22A"/>
</dbReference>
<dbReference type="GO" id="GO:0070765">
    <property type="term" value="C:gamma-secretase complex"/>
    <property type="evidence" value="ECO:0007669"/>
    <property type="project" value="TreeGrafter"/>
</dbReference>
<dbReference type="GO" id="GO:0006509">
    <property type="term" value="P:membrane protein ectodomain proteolysis"/>
    <property type="evidence" value="ECO:0007669"/>
    <property type="project" value="TreeGrafter"/>
</dbReference>
<dbReference type="WBParaSite" id="SCUD_0000331501-mRNA-1">
    <property type="protein sequence ID" value="SCUD_0000331501-mRNA-1"/>
    <property type="gene ID" value="SCUD_0000331501"/>
</dbReference>
<keyword evidence="2" id="KW-0472">Membrane</keyword>
<keyword evidence="2" id="KW-1133">Transmembrane helix</keyword>
<keyword evidence="4" id="KW-1185">Reference proteome</keyword>
<organism evidence="5">
    <name type="scientific">Schistosoma curassoni</name>
    <dbReference type="NCBI Taxonomy" id="6186"/>
    <lineage>
        <taxon>Eukaryota</taxon>
        <taxon>Metazoa</taxon>
        <taxon>Spiralia</taxon>
        <taxon>Lophotrochozoa</taxon>
        <taxon>Platyhelminthes</taxon>
        <taxon>Trematoda</taxon>
        <taxon>Digenea</taxon>
        <taxon>Strigeidida</taxon>
        <taxon>Schistosomatoidea</taxon>
        <taxon>Schistosomatidae</taxon>
        <taxon>Schistosoma</taxon>
    </lineage>
</organism>
<reference evidence="3 4" key="2">
    <citation type="submission" date="2018-11" db="EMBL/GenBank/DDBJ databases">
        <authorList>
            <consortium name="Pathogen Informatics"/>
        </authorList>
    </citation>
    <scope>NUCLEOTIDE SEQUENCE [LARGE SCALE GENOMIC DNA]</scope>
    <source>
        <strain evidence="3">Dakar</strain>
        <strain evidence="4">Dakar, Senegal</strain>
    </source>
</reference>
<dbReference type="Proteomes" id="UP000279833">
    <property type="component" value="Unassembled WGS sequence"/>
</dbReference>
<dbReference type="GO" id="GO:0042500">
    <property type="term" value="F:aspartic endopeptidase activity, intramembrane cleaving"/>
    <property type="evidence" value="ECO:0007669"/>
    <property type="project" value="InterPro"/>
</dbReference>
<keyword evidence="2" id="KW-0812">Transmembrane</keyword>
<feature type="compositionally biased region" description="Polar residues" evidence="1">
    <location>
        <begin position="1"/>
        <end position="16"/>
    </location>
</feature>
<evidence type="ECO:0000256" key="1">
    <source>
        <dbReference type="SAM" id="MobiDB-lite"/>
    </source>
</evidence>
<dbReference type="Pfam" id="PF01080">
    <property type="entry name" value="Presenilin"/>
    <property type="match status" value="1"/>
</dbReference>
<proteinExistence type="predicted"/>
<dbReference type="GO" id="GO:0034205">
    <property type="term" value="P:amyloid-beta formation"/>
    <property type="evidence" value="ECO:0007669"/>
    <property type="project" value="TreeGrafter"/>
</dbReference>
<evidence type="ECO:0000313" key="3">
    <source>
        <dbReference type="EMBL" id="VDO80898.1"/>
    </source>
</evidence>
<dbReference type="AlphaFoldDB" id="A0A183JKT4"/>
<evidence type="ECO:0000313" key="5">
    <source>
        <dbReference type="WBParaSite" id="SCUD_0000331501-mRNA-1"/>
    </source>
</evidence>
<dbReference type="GO" id="GO:0055074">
    <property type="term" value="P:calcium ion homeostasis"/>
    <property type="evidence" value="ECO:0007669"/>
    <property type="project" value="TreeGrafter"/>
</dbReference>
<feature type="transmembrane region" description="Helical" evidence="2">
    <location>
        <begin position="64"/>
        <end position="85"/>
    </location>
</feature>
<feature type="region of interest" description="Disordered" evidence="1">
    <location>
        <begin position="1"/>
        <end position="48"/>
    </location>
</feature>
<dbReference type="STRING" id="6186.A0A183JKT4"/>
<dbReference type="GO" id="GO:0007219">
    <property type="term" value="P:Notch signaling pathway"/>
    <property type="evidence" value="ECO:0007669"/>
    <property type="project" value="TreeGrafter"/>
</dbReference>
<dbReference type="EMBL" id="UZAK01003687">
    <property type="protein sequence ID" value="VDO80898.1"/>
    <property type="molecule type" value="Genomic_DNA"/>
</dbReference>